<keyword evidence="2" id="KW-0732">Signal</keyword>
<accession>A0A8H7XMI3</accession>
<dbReference type="OrthoDB" id="2576580at2759"/>
<evidence type="ECO:0000256" key="1">
    <source>
        <dbReference type="SAM" id="MobiDB-lite"/>
    </source>
</evidence>
<feature type="signal peptide" evidence="2">
    <location>
        <begin position="1"/>
        <end position="24"/>
    </location>
</feature>
<dbReference type="EMBL" id="JAFIQS010000014">
    <property type="protein sequence ID" value="KAG5163582.1"/>
    <property type="molecule type" value="Genomic_DNA"/>
</dbReference>
<feature type="region of interest" description="Disordered" evidence="1">
    <location>
        <begin position="136"/>
        <end position="160"/>
    </location>
</feature>
<comment type="caution">
    <text evidence="3">The sequence shown here is derived from an EMBL/GenBank/DDBJ whole genome shotgun (WGS) entry which is preliminary data.</text>
</comment>
<name>A0A8H7XMI3_PSICU</name>
<feature type="chain" id="PRO_5034789934" evidence="2">
    <location>
        <begin position="25"/>
        <end position="185"/>
    </location>
</feature>
<evidence type="ECO:0000313" key="3">
    <source>
        <dbReference type="EMBL" id="KAG5163582.1"/>
    </source>
</evidence>
<dbReference type="AlphaFoldDB" id="A0A8H7XMI3"/>
<protein>
    <submittedName>
        <fullName evidence="3">Uncharacterized protein</fullName>
    </submittedName>
</protein>
<organism evidence="3">
    <name type="scientific">Psilocybe cubensis</name>
    <name type="common">Psychedelic mushroom</name>
    <name type="synonym">Stropharia cubensis</name>
    <dbReference type="NCBI Taxonomy" id="181762"/>
    <lineage>
        <taxon>Eukaryota</taxon>
        <taxon>Fungi</taxon>
        <taxon>Dikarya</taxon>
        <taxon>Basidiomycota</taxon>
        <taxon>Agaricomycotina</taxon>
        <taxon>Agaricomycetes</taxon>
        <taxon>Agaricomycetidae</taxon>
        <taxon>Agaricales</taxon>
        <taxon>Agaricineae</taxon>
        <taxon>Strophariaceae</taxon>
        <taxon>Psilocybe</taxon>
    </lineage>
</organism>
<feature type="compositionally biased region" description="Low complexity" evidence="1">
    <location>
        <begin position="137"/>
        <end position="155"/>
    </location>
</feature>
<gene>
    <name evidence="3" type="ORF">JR316_011362</name>
</gene>
<proteinExistence type="predicted"/>
<sequence>MVHLKSILPRAAFVLASAASVANAQNQIKITAPSKDIWWVAKSTNVLTWDCNNSPVDSFTISISNPDPKLLPDIMPFISVQQNSQCSILVSQDQANQPAGTGYVITFSNILNLTDVVGTSDPFEIKPLGSLYPSQVTPTANASSSASPTGGSDTSKPSSAATAVGSRGIAGIFGGLALGAVGMMF</sequence>
<reference evidence="3" key="1">
    <citation type="submission" date="2021-02" db="EMBL/GenBank/DDBJ databases">
        <title>Psilocybe cubensis genome.</title>
        <authorList>
            <person name="Mckernan K.J."/>
            <person name="Crawford S."/>
            <person name="Trippe A."/>
            <person name="Kane L.T."/>
            <person name="Mclaughlin S."/>
        </authorList>
    </citation>
    <scope>NUCLEOTIDE SEQUENCE [LARGE SCALE GENOMIC DNA]</scope>
    <source>
        <strain evidence="3">MGC-MH-2018</strain>
    </source>
</reference>
<evidence type="ECO:0000256" key="2">
    <source>
        <dbReference type="SAM" id="SignalP"/>
    </source>
</evidence>